<evidence type="ECO:0000256" key="14">
    <source>
        <dbReference type="ARBA" id="ARBA00044770"/>
    </source>
</evidence>
<feature type="transmembrane region" description="Helical" evidence="16">
    <location>
        <begin position="348"/>
        <end position="370"/>
    </location>
</feature>
<organism evidence="17 18">
    <name type="scientific">Sedimentisphaera salicampi</name>
    <dbReference type="NCBI Taxonomy" id="1941349"/>
    <lineage>
        <taxon>Bacteria</taxon>
        <taxon>Pseudomonadati</taxon>
        <taxon>Planctomycetota</taxon>
        <taxon>Phycisphaerae</taxon>
        <taxon>Sedimentisphaerales</taxon>
        <taxon>Sedimentisphaeraceae</taxon>
        <taxon>Sedimentisphaera</taxon>
    </lineage>
</organism>
<evidence type="ECO:0000256" key="3">
    <source>
        <dbReference type="ARBA" id="ARBA00022679"/>
    </source>
</evidence>
<reference evidence="18" key="1">
    <citation type="submission" date="2017-04" db="EMBL/GenBank/DDBJ databases">
        <title>Comparative genomics and description of representatives of a novel lineage of planctomycetes thriving in anoxic sediments.</title>
        <authorList>
            <person name="Spring S."/>
            <person name="Bunk B."/>
            <person name="Sproer C."/>
        </authorList>
    </citation>
    <scope>NUCLEOTIDE SEQUENCE [LARGE SCALE GENOMIC DNA]</scope>
    <source>
        <strain evidence="18">ST-PulAB-D4</strain>
    </source>
</reference>
<keyword evidence="6" id="KW-0573">Peptidoglycan synthesis</keyword>
<evidence type="ECO:0000313" key="18">
    <source>
        <dbReference type="Proteomes" id="UP000193334"/>
    </source>
</evidence>
<evidence type="ECO:0000256" key="8">
    <source>
        <dbReference type="ARBA" id="ARBA00023136"/>
    </source>
</evidence>
<dbReference type="PANTHER" id="PTHR30474">
    <property type="entry name" value="CELL CYCLE PROTEIN"/>
    <property type="match status" value="1"/>
</dbReference>
<evidence type="ECO:0000256" key="1">
    <source>
        <dbReference type="ARBA" id="ARBA00004141"/>
    </source>
</evidence>
<evidence type="ECO:0000313" key="17">
    <source>
        <dbReference type="EMBL" id="ARN57361.1"/>
    </source>
</evidence>
<feature type="transmembrane region" description="Helical" evidence="16">
    <location>
        <begin position="7"/>
        <end position="27"/>
    </location>
</feature>
<evidence type="ECO:0000256" key="16">
    <source>
        <dbReference type="SAM" id="Phobius"/>
    </source>
</evidence>
<dbReference type="Pfam" id="PF01098">
    <property type="entry name" value="FTSW_RODA_SPOVE"/>
    <property type="match status" value="1"/>
</dbReference>
<keyword evidence="5" id="KW-0133">Cell shape</keyword>
<dbReference type="EC" id="2.4.99.28" evidence="14"/>
<evidence type="ECO:0000256" key="10">
    <source>
        <dbReference type="ARBA" id="ARBA00033270"/>
    </source>
</evidence>
<name>A0A1W6LNP4_9BACT</name>
<keyword evidence="17" id="KW-0132">Cell division</keyword>
<evidence type="ECO:0000256" key="12">
    <source>
        <dbReference type="ARBA" id="ARBA00041185"/>
    </source>
</evidence>
<proteinExistence type="inferred from homology"/>
<keyword evidence="8 16" id="KW-0472">Membrane</keyword>
<accession>A0A1W6LNP4</accession>
<evidence type="ECO:0000256" key="4">
    <source>
        <dbReference type="ARBA" id="ARBA00022692"/>
    </source>
</evidence>
<dbReference type="AlphaFoldDB" id="A0A1W6LNP4"/>
<keyword evidence="18" id="KW-1185">Reference proteome</keyword>
<evidence type="ECO:0000256" key="11">
    <source>
        <dbReference type="ARBA" id="ARBA00038053"/>
    </source>
</evidence>
<sequence>MEKHRDYSDAIAMVAFTLMGIGVVMVYSSKADWDFQFTSYRLLLYAFAVLIVFIFSAVPYQWFSMPERGEIKGRIQEAVELGSSKFLAFLRGVLRCLALPSFMLATLALLVLIFAGFGKSVNNSMRWVEFGPVKFQPSEMAKYCVIFFLCWFAVKHSQVLKRCSIIKPKNSLDLPYKGPRGLNFLVLLSIAFIVPAAYILLVIVNDFGTGAFMCLIAAMILFLGGLPLWMLSGGIIAGVPLLSVFVWLRPYRVKRILAFLNENEQYKDINYQQNQSLAAIYNGGFFGEGLGRGICKRGAVPEAETDFIFSVVCEELGLLGALLVIALFVVLLILGLKAAKQCREPFGRLLAFTISAAFTIQAFMNILVVLKMLPNKGIPLPFISAGGTSLFISCMGIGILMNIARQSSRRLDEDY</sequence>
<dbReference type="RefSeq" id="WP_085756003.1">
    <property type="nucleotide sequence ID" value="NZ_CP021023.1"/>
</dbReference>
<evidence type="ECO:0000256" key="9">
    <source>
        <dbReference type="ARBA" id="ARBA00032370"/>
    </source>
</evidence>
<comment type="subcellular location">
    <subcellularLocation>
        <location evidence="1">Membrane</location>
        <topology evidence="1">Multi-pass membrane protein</topology>
    </subcellularLocation>
</comment>
<feature type="transmembrane region" description="Helical" evidence="16">
    <location>
        <begin position="93"/>
        <end position="117"/>
    </location>
</feature>
<comment type="similarity">
    <text evidence="11">Belongs to the SEDS family. FtsW subfamily.</text>
</comment>
<feature type="transmembrane region" description="Helical" evidence="16">
    <location>
        <begin position="382"/>
        <end position="403"/>
    </location>
</feature>
<dbReference type="EMBL" id="CP021023">
    <property type="protein sequence ID" value="ARN57361.1"/>
    <property type="molecule type" value="Genomic_DNA"/>
</dbReference>
<feature type="transmembrane region" description="Helical" evidence="16">
    <location>
        <begin position="316"/>
        <end position="336"/>
    </location>
</feature>
<keyword evidence="2" id="KW-0328">Glycosyltransferase</keyword>
<keyword evidence="17" id="KW-0131">Cell cycle</keyword>
<evidence type="ECO:0000256" key="15">
    <source>
        <dbReference type="ARBA" id="ARBA00049902"/>
    </source>
</evidence>
<protein>
    <recommendedName>
        <fullName evidence="12">Probable peptidoglycan glycosyltransferase FtsW</fullName>
        <ecNumber evidence="14">2.4.99.28</ecNumber>
    </recommendedName>
    <alternativeName>
        <fullName evidence="13">Cell division protein FtsW</fullName>
    </alternativeName>
    <alternativeName>
        <fullName evidence="10">Cell wall polymerase</fullName>
    </alternativeName>
    <alternativeName>
        <fullName evidence="9">Peptidoglycan polymerase</fullName>
    </alternativeName>
</protein>
<keyword evidence="4 16" id="KW-0812">Transmembrane</keyword>
<keyword evidence="3" id="KW-0808">Transferase</keyword>
<evidence type="ECO:0000256" key="7">
    <source>
        <dbReference type="ARBA" id="ARBA00022989"/>
    </source>
</evidence>
<dbReference type="STRING" id="1941349.STSP1_01766"/>
<gene>
    <name evidence="17" type="primary">ftsW_1</name>
    <name evidence="17" type="ORF">STSP1_01766</name>
</gene>
<evidence type="ECO:0000256" key="6">
    <source>
        <dbReference type="ARBA" id="ARBA00022984"/>
    </source>
</evidence>
<dbReference type="GO" id="GO:0008955">
    <property type="term" value="F:peptidoglycan glycosyltransferase activity"/>
    <property type="evidence" value="ECO:0007669"/>
    <property type="project" value="UniProtKB-EC"/>
</dbReference>
<dbReference type="GO" id="GO:0005886">
    <property type="term" value="C:plasma membrane"/>
    <property type="evidence" value="ECO:0007669"/>
    <property type="project" value="TreeGrafter"/>
</dbReference>
<keyword evidence="7 16" id="KW-1133">Transmembrane helix</keyword>
<dbReference type="GO" id="GO:0032153">
    <property type="term" value="C:cell division site"/>
    <property type="evidence" value="ECO:0007669"/>
    <property type="project" value="TreeGrafter"/>
</dbReference>
<evidence type="ECO:0000256" key="13">
    <source>
        <dbReference type="ARBA" id="ARBA00041418"/>
    </source>
</evidence>
<evidence type="ECO:0000256" key="5">
    <source>
        <dbReference type="ARBA" id="ARBA00022960"/>
    </source>
</evidence>
<feature type="transmembrane region" description="Helical" evidence="16">
    <location>
        <begin position="181"/>
        <end position="201"/>
    </location>
</feature>
<feature type="transmembrane region" description="Helical" evidence="16">
    <location>
        <begin position="228"/>
        <end position="248"/>
    </location>
</feature>
<feature type="transmembrane region" description="Helical" evidence="16">
    <location>
        <begin position="207"/>
        <end position="223"/>
    </location>
</feature>
<comment type="catalytic activity">
    <reaction evidence="15">
        <text>[GlcNAc-(1-&gt;4)-Mur2Ac(oyl-L-Ala-gamma-D-Glu-L-Lys-D-Ala-D-Ala)](n)-di-trans,octa-cis-undecaprenyl diphosphate + beta-D-GlcNAc-(1-&gt;4)-Mur2Ac(oyl-L-Ala-gamma-D-Glu-L-Lys-D-Ala-D-Ala)-di-trans,octa-cis-undecaprenyl diphosphate = [GlcNAc-(1-&gt;4)-Mur2Ac(oyl-L-Ala-gamma-D-Glu-L-Lys-D-Ala-D-Ala)](n+1)-di-trans,octa-cis-undecaprenyl diphosphate + di-trans,octa-cis-undecaprenyl diphosphate + H(+)</text>
        <dbReference type="Rhea" id="RHEA:23708"/>
        <dbReference type="Rhea" id="RHEA-COMP:9602"/>
        <dbReference type="Rhea" id="RHEA-COMP:9603"/>
        <dbReference type="ChEBI" id="CHEBI:15378"/>
        <dbReference type="ChEBI" id="CHEBI:58405"/>
        <dbReference type="ChEBI" id="CHEBI:60033"/>
        <dbReference type="ChEBI" id="CHEBI:78435"/>
        <dbReference type="EC" id="2.4.99.28"/>
    </reaction>
</comment>
<dbReference type="KEGG" id="pbp:STSP1_01766"/>
<dbReference type="PANTHER" id="PTHR30474:SF2">
    <property type="entry name" value="PEPTIDOGLYCAN GLYCOSYLTRANSFERASE FTSW-RELATED"/>
    <property type="match status" value="1"/>
</dbReference>
<evidence type="ECO:0000256" key="2">
    <source>
        <dbReference type="ARBA" id="ARBA00022676"/>
    </source>
</evidence>
<dbReference type="Proteomes" id="UP000193334">
    <property type="component" value="Chromosome"/>
</dbReference>
<dbReference type="InterPro" id="IPR001182">
    <property type="entry name" value="FtsW/RodA"/>
</dbReference>
<dbReference type="GO" id="GO:0008360">
    <property type="term" value="P:regulation of cell shape"/>
    <property type="evidence" value="ECO:0007669"/>
    <property type="project" value="UniProtKB-KW"/>
</dbReference>
<dbReference type="GO" id="GO:0015648">
    <property type="term" value="F:lipid-linked peptidoglycan transporter activity"/>
    <property type="evidence" value="ECO:0007669"/>
    <property type="project" value="TreeGrafter"/>
</dbReference>
<dbReference type="GO" id="GO:0009252">
    <property type="term" value="P:peptidoglycan biosynthetic process"/>
    <property type="evidence" value="ECO:0007669"/>
    <property type="project" value="UniProtKB-KW"/>
</dbReference>
<feature type="transmembrane region" description="Helical" evidence="16">
    <location>
        <begin position="42"/>
        <end position="63"/>
    </location>
</feature>
<dbReference type="GO" id="GO:0051301">
    <property type="term" value="P:cell division"/>
    <property type="evidence" value="ECO:0007669"/>
    <property type="project" value="UniProtKB-KW"/>
</dbReference>